<evidence type="ECO:0000313" key="2">
    <source>
        <dbReference type="Proteomes" id="UP000515123"/>
    </source>
</evidence>
<protein>
    <submittedName>
        <fullName evidence="3">Uncharacterized protein LOC109716370</fullName>
    </submittedName>
</protein>
<gene>
    <name evidence="3" type="primary">LOC109716370</name>
</gene>
<dbReference type="AlphaFoldDB" id="A0A6P5FV56"/>
<feature type="region of interest" description="Disordered" evidence="1">
    <location>
        <begin position="126"/>
        <end position="177"/>
    </location>
</feature>
<reference evidence="3" key="2">
    <citation type="submission" date="2025-08" db="UniProtKB">
        <authorList>
            <consortium name="RefSeq"/>
        </authorList>
    </citation>
    <scope>IDENTIFICATION</scope>
    <source>
        <tissue evidence="3">Leaf</tissue>
    </source>
</reference>
<dbReference type="RefSeq" id="XP_020097363.1">
    <property type="nucleotide sequence ID" value="XM_020241774.1"/>
</dbReference>
<keyword evidence="2" id="KW-1185">Reference proteome</keyword>
<evidence type="ECO:0000256" key="1">
    <source>
        <dbReference type="SAM" id="MobiDB-lite"/>
    </source>
</evidence>
<dbReference type="PANTHER" id="PTHR33675:SF1">
    <property type="entry name" value="HOLOCARBOXYLASE SYNTHETASE"/>
    <property type="match status" value="1"/>
</dbReference>
<proteinExistence type="predicted"/>
<accession>A0A6P5FV56</accession>
<dbReference type="GeneID" id="109716370"/>
<feature type="compositionally biased region" description="Polar residues" evidence="1">
    <location>
        <begin position="168"/>
        <end position="177"/>
    </location>
</feature>
<feature type="compositionally biased region" description="Polar residues" evidence="1">
    <location>
        <begin position="207"/>
        <end position="220"/>
    </location>
</feature>
<dbReference type="Proteomes" id="UP000515123">
    <property type="component" value="Linkage group 10"/>
</dbReference>
<feature type="compositionally biased region" description="Low complexity" evidence="1">
    <location>
        <begin position="129"/>
        <end position="146"/>
    </location>
</feature>
<name>A0A6P5FV56_ANACO</name>
<reference evidence="2" key="1">
    <citation type="journal article" date="2015" name="Nat. Genet.">
        <title>The pineapple genome and the evolution of CAM photosynthesis.</title>
        <authorList>
            <person name="Ming R."/>
            <person name="VanBuren R."/>
            <person name="Wai C.M."/>
            <person name="Tang H."/>
            <person name="Schatz M.C."/>
            <person name="Bowers J.E."/>
            <person name="Lyons E."/>
            <person name="Wang M.L."/>
            <person name="Chen J."/>
            <person name="Biggers E."/>
            <person name="Zhang J."/>
            <person name="Huang L."/>
            <person name="Zhang L."/>
            <person name="Miao W."/>
            <person name="Zhang J."/>
            <person name="Ye Z."/>
            <person name="Miao C."/>
            <person name="Lin Z."/>
            <person name="Wang H."/>
            <person name="Zhou H."/>
            <person name="Yim W.C."/>
            <person name="Priest H.D."/>
            <person name="Zheng C."/>
            <person name="Woodhouse M."/>
            <person name="Edger P.P."/>
            <person name="Guyot R."/>
            <person name="Guo H.B."/>
            <person name="Guo H."/>
            <person name="Zheng G."/>
            <person name="Singh R."/>
            <person name="Sharma A."/>
            <person name="Min X."/>
            <person name="Zheng Y."/>
            <person name="Lee H."/>
            <person name="Gurtowski J."/>
            <person name="Sedlazeck F.J."/>
            <person name="Harkess A."/>
            <person name="McKain M.R."/>
            <person name="Liao Z."/>
            <person name="Fang J."/>
            <person name="Liu J."/>
            <person name="Zhang X."/>
            <person name="Zhang Q."/>
            <person name="Hu W."/>
            <person name="Qin Y."/>
            <person name="Wang K."/>
            <person name="Chen L.Y."/>
            <person name="Shirley N."/>
            <person name="Lin Y.R."/>
            <person name="Liu L.Y."/>
            <person name="Hernandez A.G."/>
            <person name="Wright C.L."/>
            <person name="Bulone V."/>
            <person name="Tuskan G.A."/>
            <person name="Heath K."/>
            <person name="Zee F."/>
            <person name="Moore P.H."/>
            <person name="Sunkar R."/>
            <person name="Leebens-Mack J.H."/>
            <person name="Mockler T."/>
            <person name="Bennetzen J.L."/>
            <person name="Freeling M."/>
            <person name="Sankoff D."/>
            <person name="Paterson A.H."/>
            <person name="Zhu X."/>
            <person name="Yang X."/>
            <person name="Smith J.A."/>
            <person name="Cushman J.C."/>
            <person name="Paull R.E."/>
            <person name="Yu Q."/>
        </authorList>
    </citation>
    <scope>NUCLEOTIDE SEQUENCE [LARGE SCALE GENOMIC DNA]</scope>
    <source>
        <strain evidence="2">cv. F153</strain>
    </source>
</reference>
<evidence type="ECO:0000313" key="3">
    <source>
        <dbReference type="RefSeq" id="XP_020097363.1"/>
    </source>
</evidence>
<feature type="compositionally biased region" description="Basic and acidic residues" evidence="1">
    <location>
        <begin position="15"/>
        <end position="30"/>
    </location>
</feature>
<dbReference type="PANTHER" id="PTHR33675">
    <property type="entry name" value="NUCLEAR RECEPTOR FAMILY 2 GROUP C PROTEIN"/>
    <property type="match status" value="1"/>
</dbReference>
<feature type="region of interest" description="Disordered" evidence="1">
    <location>
        <begin position="1"/>
        <end position="49"/>
    </location>
</feature>
<organism evidence="2 3">
    <name type="scientific">Ananas comosus</name>
    <name type="common">Pineapple</name>
    <name type="synonym">Ananas ananas</name>
    <dbReference type="NCBI Taxonomy" id="4615"/>
    <lineage>
        <taxon>Eukaryota</taxon>
        <taxon>Viridiplantae</taxon>
        <taxon>Streptophyta</taxon>
        <taxon>Embryophyta</taxon>
        <taxon>Tracheophyta</taxon>
        <taxon>Spermatophyta</taxon>
        <taxon>Magnoliopsida</taxon>
        <taxon>Liliopsida</taxon>
        <taxon>Poales</taxon>
        <taxon>Bromeliaceae</taxon>
        <taxon>Bromelioideae</taxon>
        <taxon>Ananas</taxon>
    </lineage>
</organism>
<dbReference type="OrthoDB" id="755598at2759"/>
<feature type="region of interest" description="Disordered" evidence="1">
    <location>
        <begin position="207"/>
        <end position="231"/>
    </location>
</feature>
<sequence length="231" mass="25308">MQITSIHPPYPSPLPRRERERERERERGRESSGIASMAKKRKSDAARLEEAGRATHSSFCGAANALSQLYAQAMAHQKIALHAGERHALEKIYQWILDQRDEGSSVAVADIVAYLQTEIDYETEDLSVPPGMQFPQQQPQSSLSCPATNGAAPRTSRTDHTKCPALSNALSSPKSQSPVPFHLVQCGRYNLNGNGSRDQVLDCSRLSQELPSNPGSSNSAMEICTKGTHEP</sequence>